<dbReference type="Proteomes" id="UP000193144">
    <property type="component" value="Unassembled WGS sequence"/>
</dbReference>
<feature type="compositionally biased region" description="Basic and acidic residues" evidence="5">
    <location>
        <begin position="244"/>
        <end position="253"/>
    </location>
</feature>
<protein>
    <recommendedName>
        <fullName evidence="1">2-isopropylmalate synthase</fullName>
        <ecNumber evidence="1">2.3.3.13</ecNumber>
    </recommendedName>
</protein>
<dbReference type="SUPFAM" id="SSF51569">
    <property type="entry name" value="Aldolase"/>
    <property type="match status" value="1"/>
</dbReference>
<feature type="region of interest" description="Disordered" evidence="5">
    <location>
        <begin position="208"/>
        <end position="273"/>
    </location>
</feature>
<dbReference type="PANTHER" id="PTHR46911">
    <property type="match status" value="1"/>
</dbReference>
<evidence type="ECO:0000256" key="4">
    <source>
        <dbReference type="ARBA" id="ARBA00023304"/>
    </source>
</evidence>
<keyword evidence="2" id="KW-0028">Amino-acid biosynthesis</keyword>
<evidence type="ECO:0000313" key="7">
    <source>
        <dbReference type="EMBL" id="ORY00088.1"/>
    </source>
</evidence>
<evidence type="ECO:0000259" key="6">
    <source>
        <dbReference type="PROSITE" id="PS50991"/>
    </source>
</evidence>
<evidence type="ECO:0000256" key="1">
    <source>
        <dbReference type="ARBA" id="ARBA00012973"/>
    </source>
</evidence>
<dbReference type="GO" id="GO:0005739">
    <property type="term" value="C:mitochondrion"/>
    <property type="evidence" value="ECO:0007669"/>
    <property type="project" value="TreeGrafter"/>
</dbReference>
<reference evidence="7 8" key="1">
    <citation type="submission" date="2016-07" db="EMBL/GenBank/DDBJ databases">
        <title>Pervasive Adenine N6-methylation of Active Genes in Fungi.</title>
        <authorList>
            <consortium name="DOE Joint Genome Institute"/>
            <person name="Mondo S.J."/>
            <person name="Dannebaum R.O."/>
            <person name="Kuo R.C."/>
            <person name="Labutti K."/>
            <person name="Haridas S."/>
            <person name="Kuo A."/>
            <person name="Salamov A."/>
            <person name="Ahrendt S.R."/>
            <person name="Lipzen A."/>
            <person name="Sullivan W."/>
            <person name="Andreopoulos W.B."/>
            <person name="Clum A."/>
            <person name="Lindquist E."/>
            <person name="Daum C."/>
            <person name="Ramamoorthy G.K."/>
            <person name="Gryganskyi A."/>
            <person name="Culley D."/>
            <person name="Magnuson J.K."/>
            <person name="James T.Y."/>
            <person name="O'Malley M.A."/>
            <person name="Stajich J.E."/>
            <person name="Spatafora J.W."/>
            <person name="Visel A."/>
            <person name="Grigoriev I.V."/>
        </authorList>
    </citation>
    <scope>NUCLEOTIDE SEQUENCE [LARGE SCALE GENOMIC DNA]</scope>
    <source>
        <strain evidence="7 8">CBS 115471</strain>
    </source>
</reference>
<dbReference type="InterPro" id="IPR013785">
    <property type="entry name" value="Aldolase_TIM"/>
</dbReference>
<evidence type="ECO:0000256" key="2">
    <source>
        <dbReference type="ARBA" id="ARBA00022605"/>
    </source>
</evidence>
<name>A0A1Y1YPZ4_9PLEO</name>
<dbReference type="InterPro" id="IPR000891">
    <property type="entry name" value="PYR_CT"/>
</dbReference>
<dbReference type="Gene3D" id="3.20.20.70">
    <property type="entry name" value="Aldolase class I"/>
    <property type="match status" value="1"/>
</dbReference>
<keyword evidence="8" id="KW-1185">Reference proteome</keyword>
<evidence type="ECO:0000256" key="5">
    <source>
        <dbReference type="SAM" id="MobiDB-lite"/>
    </source>
</evidence>
<organism evidence="7 8">
    <name type="scientific">Clohesyomyces aquaticus</name>
    <dbReference type="NCBI Taxonomy" id="1231657"/>
    <lineage>
        <taxon>Eukaryota</taxon>
        <taxon>Fungi</taxon>
        <taxon>Dikarya</taxon>
        <taxon>Ascomycota</taxon>
        <taxon>Pezizomycotina</taxon>
        <taxon>Dothideomycetes</taxon>
        <taxon>Pleosporomycetidae</taxon>
        <taxon>Pleosporales</taxon>
        <taxon>Lindgomycetaceae</taxon>
        <taxon>Clohesyomyces</taxon>
    </lineage>
</organism>
<gene>
    <name evidence="7" type="ORF">BCR34DRAFT_606384</name>
</gene>
<dbReference type="STRING" id="1231657.A0A1Y1YPZ4"/>
<keyword evidence="3" id="KW-0808">Transferase</keyword>
<keyword evidence="4" id="KW-0100">Branched-chain amino acid biosynthesis</keyword>
<dbReference type="Gene3D" id="3.30.160.270">
    <property type="match status" value="1"/>
</dbReference>
<feature type="domain" description="Pyruvate carboxyltransferase" evidence="6">
    <location>
        <begin position="1"/>
        <end position="45"/>
    </location>
</feature>
<dbReference type="InterPro" id="IPR013709">
    <property type="entry name" value="2-isopropylmalate_synth_dimer"/>
</dbReference>
<dbReference type="SMART" id="SM00917">
    <property type="entry name" value="LeuA_dimer"/>
    <property type="match status" value="1"/>
</dbReference>
<dbReference type="EC" id="2.3.3.13" evidence="1"/>
<dbReference type="EMBL" id="MCFA01000188">
    <property type="protein sequence ID" value="ORY00088.1"/>
    <property type="molecule type" value="Genomic_DNA"/>
</dbReference>
<dbReference type="OrthoDB" id="418791at2759"/>
<dbReference type="SUPFAM" id="SSF110921">
    <property type="entry name" value="2-isopropylmalate synthase LeuA, allosteric (dimerisation) domain"/>
    <property type="match status" value="1"/>
</dbReference>
<proteinExistence type="predicted"/>
<sequence>MAGADRVEGTLFSNGERTGNVDLVTLALNLYTQGIHPGIDFSNITSIINVVESSNKIPIHLRAPYSGQLVDAYYLKRNLRFSLINYNITTDRSSSLLPLSKAGKTASNRNLKRLFSGVIKINGLEHKIRRVGNGAILSLANALQTLGIDLNVADYKEHAVRGGKDVKAATYIECTAAGSNHKVWGVGIHEDVVQASLIALLSAASSFLSSRPSTPIPFRPKRSNTMDIPSPESSPTAVARGHGHRGEKEKENENEANGSPLVQRLEASVNGAK</sequence>
<dbReference type="GO" id="GO:0009098">
    <property type="term" value="P:L-leucine biosynthetic process"/>
    <property type="evidence" value="ECO:0007669"/>
    <property type="project" value="InterPro"/>
</dbReference>
<dbReference type="Pfam" id="PF00682">
    <property type="entry name" value="HMGL-like"/>
    <property type="match status" value="1"/>
</dbReference>
<evidence type="ECO:0000313" key="8">
    <source>
        <dbReference type="Proteomes" id="UP000193144"/>
    </source>
</evidence>
<evidence type="ECO:0000256" key="3">
    <source>
        <dbReference type="ARBA" id="ARBA00022679"/>
    </source>
</evidence>
<comment type="caution">
    <text evidence="7">The sequence shown here is derived from an EMBL/GenBank/DDBJ whole genome shotgun (WGS) entry which is preliminary data.</text>
</comment>
<dbReference type="InterPro" id="IPR036230">
    <property type="entry name" value="LeuA_allosteric_dom_sf"/>
</dbReference>
<dbReference type="GO" id="GO:0003852">
    <property type="term" value="F:2-isopropylmalate synthase activity"/>
    <property type="evidence" value="ECO:0007669"/>
    <property type="project" value="UniProtKB-EC"/>
</dbReference>
<dbReference type="PANTHER" id="PTHR46911:SF1">
    <property type="entry name" value="2-ISOPROPYLMALATE SYNTHASE"/>
    <property type="match status" value="1"/>
</dbReference>
<accession>A0A1Y1YPZ4</accession>
<dbReference type="Pfam" id="PF08502">
    <property type="entry name" value="LeuA_dimer"/>
    <property type="match status" value="1"/>
</dbReference>
<dbReference type="PROSITE" id="PS50991">
    <property type="entry name" value="PYR_CT"/>
    <property type="match status" value="1"/>
</dbReference>
<dbReference type="AlphaFoldDB" id="A0A1Y1YPZ4"/>
<feature type="compositionally biased region" description="Polar residues" evidence="5">
    <location>
        <begin position="223"/>
        <end position="236"/>
    </location>
</feature>